<dbReference type="SFLD" id="SFLDS00003">
    <property type="entry name" value="Haloacid_Dehalogenase"/>
    <property type="match status" value="1"/>
</dbReference>
<proteinExistence type="predicted"/>
<comment type="caution">
    <text evidence="1">The sequence shown here is derived from an EMBL/GenBank/DDBJ whole genome shotgun (WGS) entry which is preliminary data.</text>
</comment>
<dbReference type="RefSeq" id="WP_137616029.1">
    <property type="nucleotide sequence ID" value="NZ_BJDI01000006.1"/>
</dbReference>
<reference evidence="2" key="1">
    <citation type="journal article" date="2019" name="Int. J. Syst. Evol. Microbiol.">
        <title>The Global Catalogue of Microorganisms (GCM) 10K type strain sequencing project: providing services to taxonomists for standard genome sequencing and annotation.</title>
        <authorList>
            <consortium name="The Broad Institute Genomics Platform"/>
            <consortium name="The Broad Institute Genome Sequencing Center for Infectious Disease"/>
            <person name="Wu L."/>
            <person name="Ma J."/>
        </authorList>
    </citation>
    <scope>NUCLEOTIDE SEQUENCE [LARGE SCALE GENOMIC DNA]</scope>
    <source>
        <strain evidence="2">CCM 8930</strain>
    </source>
</reference>
<gene>
    <name evidence="1" type="ORF">ACFP1L_13345</name>
</gene>
<accession>A0ABW1SNF6</accession>
<dbReference type="Gene3D" id="3.40.50.1000">
    <property type="entry name" value="HAD superfamily/HAD-like"/>
    <property type="match status" value="1"/>
</dbReference>
<dbReference type="InterPro" id="IPR052550">
    <property type="entry name" value="Pyrimidine_5'-ntase_YjjG"/>
</dbReference>
<dbReference type="Pfam" id="PF00702">
    <property type="entry name" value="Hydrolase"/>
    <property type="match status" value="1"/>
</dbReference>
<dbReference type="InterPro" id="IPR011951">
    <property type="entry name" value="HAD-SF_hydro_IA_YjjG/PynA"/>
</dbReference>
<dbReference type="EC" id="3.1.3.5" evidence="1"/>
<keyword evidence="2" id="KW-1185">Reference proteome</keyword>
<dbReference type="Gene3D" id="1.10.150.240">
    <property type="entry name" value="Putative phosphatase, domain 2"/>
    <property type="match status" value="1"/>
</dbReference>
<dbReference type="NCBIfam" id="TIGR02254">
    <property type="entry name" value="YjjG_YfnB"/>
    <property type="match status" value="1"/>
</dbReference>
<dbReference type="PANTHER" id="PTHR47478">
    <property type="match status" value="1"/>
</dbReference>
<organism evidence="1 2">
    <name type="scientific">Lactiplantibacillus nangangensis</name>
    <dbReference type="NCBI Taxonomy" id="2559917"/>
    <lineage>
        <taxon>Bacteria</taxon>
        <taxon>Bacillati</taxon>
        <taxon>Bacillota</taxon>
        <taxon>Bacilli</taxon>
        <taxon>Lactobacillales</taxon>
        <taxon>Lactobacillaceae</taxon>
        <taxon>Lactiplantibacillus</taxon>
    </lineage>
</organism>
<keyword evidence="1" id="KW-0378">Hydrolase</keyword>
<evidence type="ECO:0000313" key="2">
    <source>
        <dbReference type="Proteomes" id="UP001596171"/>
    </source>
</evidence>
<sequence>MLKYVIFDLDDTLLDFSRGEHEGLTYLLKKYGITDLQHGLQVYQAHNHWLWGQIEQGADPEPLLNQRFAVVFQQLGMTVNGPALQHEYSAILDHNFYVLPGATTLLANLQQTGLNLIVGTNGVKTTQLSRLQGSGLAQYFPQVFISADLGVAKPDPQFFTAIFDQNPAMTHDNTIMVGDNLGSDINGAIHAQLKNIWFNPQHRPNPKSYQPTYTVDNFQQLEKLLLN</sequence>
<protein>
    <submittedName>
        <fullName evidence="1">YjjG family noncanonical pyrimidine nucleotidase</fullName>
        <ecNumber evidence="1">3.1.3.5</ecNumber>
    </submittedName>
</protein>
<dbReference type="PANTHER" id="PTHR47478:SF1">
    <property type="entry name" value="PYRIMIDINE 5'-NUCLEOTIDASE YJJG"/>
    <property type="match status" value="1"/>
</dbReference>
<dbReference type="GO" id="GO:0008253">
    <property type="term" value="F:5'-nucleotidase activity"/>
    <property type="evidence" value="ECO:0007669"/>
    <property type="project" value="UniProtKB-EC"/>
</dbReference>
<dbReference type="SUPFAM" id="SSF56784">
    <property type="entry name" value="HAD-like"/>
    <property type="match status" value="1"/>
</dbReference>
<dbReference type="PRINTS" id="PR00413">
    <property type="entry name" value="HADHALOGNASE"/>
</dbReference>
<dbReference type="Proteomes" id="UP001596171">
    <property type="component" value="Unassembled WGS sequence"/>
</dbReference>
<evidence type="ECO:0000313" key="1">
    <source>
        <dbReference type="EMBL" id="MFC6202852.1"/>
    </source>
</evidence>
<dbReference type="SFLD" id="SFLDG01129">
    <property type="entry name" value="C1.5:_HAD__Beta-PGM__Phosphata"/>
    <property type="match status" value="1"/>
</dbReference>
<name>A0ABW1SNF6_9LACO</name>
<dbReference type="NCBIfam" id="TIGR01549">
    <property type="entry name" value="HAD-SF-IA-v1"/>
    <property type="match status" value="1"/>
</dbReference>
<dbReference type="InterPro" id="IPR006439">
    <property type="entry name" value="HAD-SF_hydro_IA"/>
</dbReference>
<dbReference type="EMBL" id="JBHSSE010000028">
    <property type="protein sequence ID" value="MFC6202852.1"/>
    <property type="molecule type" value="Genomic_DNA"/>
</dbReference>
<dbReference type="InterPro" id="IPR023214">
    <property type="entry name" value="HAD_sf"/>
</dbReference>
<dbReference type="InterPro" id="IPR023198">
    <property type="entry name" value="PGP-like_dom2"/>
</dbReference>
<dbReference type="InterPro" id="IPR036412">
    <property type="entry name" value="HAD-like_sf"/>
</dbReference>